<dbReference type="SUPFAM" id="SSF51419">
    <property type="entry name" value="PLP-binding barrel"/>
    <property type="match status" value="1"/>
</dbReference>
<dbReference type="RefSeq" id="WP_188686340.1">
    <property type="nucleotide sequence ID" value="NZ_BMKX01000007.1"/>
</dbReference>
<keyword evidence="3" id="KW-1185">Reference proteome</keyword>
<gene>
    <name evidence="2" type="ORF">GCM10007173_27740</name>
</gene>
<dbReference type="Pfam" id="PF01168">
    <property type="entry name" value="Ala_racemase_N"/>
    <property type="match status" value="1"/>
</dbReference>
<dbReference type="InterPro" id="IPR029066">
    <property type="entry name" value="PLP-binding_barrel"/>
</dbReference>
<dbReference type="EMBL" id="BMKX01000007">
    <property type="protein sequence ID" value="GGJ67335.1"/>
    <property type="molecule type" value="Genomic_DNA"/>
</dbReference>
<protein>
    <submittedName>
        <fullName evidence="2">Alanine racemase</fullName>
    </submittedName>
</protein>
<accession>A0ABQ2DQ03</accession>
<dbReference type="InterPro" id="IPR051466">
    <property type="entry name" value="D-amino_acid_metab_enzyme"/>
</dbReference>
<organism evidence="2 3">
    <name type="scientific">Glutamicibacter ardleyensis</name>
    <dbReference type="NCBI Taxonomy" id="225894"/>
    <lineage>
        <taxon>Bacteria</taxon>
        <taxon>Bacillati</taxon>
        <taxon>Actinomycetota</taxon>
        <taxon>Actinomycetes</taxon>
        <taxon>Micrococcales</taxon>
        <taxon>Micrococcaceae</taxon>
        <taxon>Glutamicibacter</taxon>
    </lineage>
</organism>
<comment type="caution">
    <text evidence="2">The sequence shown here is derived from an EMBL/GenBank/DDBJ whole genome shotgun (WGS) entry which is preliminary data.</text>
</comment>
<dbReference type="Proteomes" id="UP000606115">
    <property type="component" value="Unassembled WGS sequence"/>
</dbReference>
<sequence>MKNAQAKRYNQALDKAGMGERPLALLDLEAFDNNLIALRERAQNLPIRVASKSLRVRCALDRVLEQPGFKGILCFTLAEALWLASHGYKDLVVAYPQADPAAISRWATSEQARQEITVMIDDTDQLDLIDKIAVGHQELKVALELDASYYPTATFRLGAARSPLHDPQDVAALAQQVVKRKGFKVDGLMGYESQIASVPDGGLGLKALLARNIRKRSAAELAERRGETIRLVNEVTNLRFVNAGGTGSLETTARENAITEVAAGSGLFAPALFDSFRYFRPTPALYLGFSVVRRPEPDVVTILGGGWVASGPAGKNRLPQIAWPKKLKYLQMEAAGEVQTPLKGAAASKLKIGDTIWLRHAKAGEPAERVNRLAVYSKGQIVDDWPTYRGEGKAFL</sequence>
<reference evidence="3" key="1">
    <citation type="journal article" date="2019" name="Int. J. Syst. Evol. Microbiol.">
        <title>The Global Catalogue of Microorganisms (GCM) 10K type strain sequencing project: providing services to taxonomists for standard genome sequencing and annotation.</title>
        <authorList>
            <consortium name="The Broad Institute Genomics Platform"/>
            <consortium name="The Broad Institute Genome Sequencing Center for Infectious Disease"/>
            <person name="Wu L."/>
            <person name="Ma J."/>
        </authorList>
    </citation>
    <scope>NUCLEOTIDE SEQUENCE [LARGE SCALE GENOMIC DNA]</scope>
    <source>
        <strain evidence="3">CGMCC 1.3685</strain>
    </source>
</reference>
<dbReference type="InterPro" id="IPR001608">
    <property type="entry name" value="Ala_racemase_N"/>
</dbReference>
<dbReference type="PANTHER" id="PTHR28004:SF2">
    <property type="entry name" value="D-SERINE DEHYDRATASE"/>
    <property type="match status" value="1"/>
</dbReference>
<dbReference type="GeneID" id="303305117"/>
<name>A0ABQ2DQ03_9MICC</name>
<feature type="domain" description="Alanine racemase N-terminal" evidence="1">
    <location>
        <begin position="27"/>
        <end position="195"/>
    </location>
</feature>
<proteinExistence type="predicted"/>
<evidence type="ECO:0000313" key="3">
    <source>
        <dbReference type="Proteomes" id="UP000606115"/>
    </source>
</evidence>
<evidence type="ECO:0000313" key="2">
    <source>
        <dbReference type="EMBL" id="GGJ67335.1"/>
    </source>
</evidence>
<dbReference type="Gene3D" id="3.20.20.10">
    <property type="entry name" value="Alanine racemase"/>
    <property type="match status" value="1"/>
</dbReference>
<evidence type="ECO:0000259" key="1">
    <source>
        <dbReference type="Pfam" id="PF01168"/>
    </source>
</evidence>
<dbReference type="PANTHER" id="PTHR28004">
    <property type="entry name" value="ZGC:162816-RELATED"/>
    <property type="match status" value="1"/>
</dbReference>